<dbReference type="OrthoDB" id="9788479at2"/>
<dbReference type="Pfam" id="PF21531">
    <property type="entry name" value="Rv2175c_wHTH"/>
    <property type="match status" value="1"/>
</dbReference>
<comment type="caution">
    <text evidence="2">The sequence shown here is derived from an EMBL/GenBank/DDBJ whole genome shotgun (WGS) entry which is preliminary data.</text>
</comment>
<evidence type="ECO:0000259" key="1">
    <source>
        <dbReference type="Pfam" id="PF21531"/>
    </source>
</evidence>
<keyword evidence="2" id="KW-0238">DNA-binding</keyword>
<protein>
    <submittedName>
        <fullName evidence="2">DNA-binding protein</fullName>
    </submittedName>
</protein>
<name>A0A4Z0F9V0_9GAMM</name>
<organism evidence="2 3">
    <name type="scientific">Candidatus Macondimonas diazotrophica</name>
    <dbReference type="NCBI Taxonomy" id="2305248"/>
    <lineage>
        <taxon>Bacteria</taxon>
        <taxon>Pseudomonadati</taxon>
        <taxon>Pseudomonadota</taxon>
        <taxon>Gammaproteobacteria</taxon>
        <taxon>Chromatiales</taxon>
        <taxon>Ectothiorhodospiraceae</taxon>
        <taxon>Candidatus Macondimonas</taxon>
    </lineage>
</organism>
<sequence>MATAKATDDRYFELHGLKSQAPEALNRALQDAISAMHETLYGPSTEELPAEEQALLKGAGMRMAERAGAPDPLLDYATCFAALLDTSLTPAEAALRLGVTPTRVRQLISDGALYAFRVDRNLRIPLFQFQGNGLLPNLAPVNAALTSDLDPVSVWRWFSAPDPELETEAGPLSPLSWLKSGRDPEVVIAIARQL</sequence>
<proteinExistence type="predicted"/>
<keyword evidence="3" id="KW-1185">Reference proteome</keyword>
<gene>
    <name evidence="2" type="ORF">E4680_09065</name>
</gene>
<dbReference type="Proteomes" id="UP000297890">
    <property type="component" value="Unassembled WGS sequence"/>
</dbReference>
<dbReference type="InterPro" id="IPR048576">
    <property type="entry name" value="Rv2175c_wHTH"/>
</dbReference>
<reference evidence="2 3" key="1">
    <citation type="journal article" date="2019" name="ISME J.">
        <title>Candidatus Macondimonas diazotrophica, a novel gammaproteobacterial genus dominating crude-oil-contaminated coastal sediments.</title>
        <authorList>
            <person name="Karthikeyan S."/>
            <person name="Konstantinidis K."/>
        </authorList>
    </citation>
    <scope>NUCLEOTIDE SEQUENCE [LARGE SCALE GENOMIC DNA]</scope>
    <source>
        <strain evidence="2 3">KTK01</strain>
    </source>
</reference>
<dbReference type="EMBL" id="SRIO01000011">
    <property type="protein sequence ID" value="TFZ82165.1"/>
    <property type="molecule type" value="Genomic_DNA"/>
</dbReference>
<feature type="domain" description="DNA-binding protein Rv2175c wHTH" evidence="1">
    <location>
        <begin position="88"/>
        <end position="125"/>
    </location>
</feature>
<evidence type="ECO:0000313" key="3">
    <source>
        <dbReference type="Proteomes" id="UP000297890"/>
    </source>
</evidence>
<dbReference type="AlphaFoldDB" id="A0A4Z0F9V0"/>
<accession>A0A4Z0F9V0</accession>
<evidence type="ECO:0000313" key="2">
    <source>
        <dbReference type="EMBL" id="TFZ82165.1"/>
    </source>
</evidence>
<dbReference type="RefSeq" id="WP_135282093.1">
    <property type="nucleotide sequence ID" value="NZ_SRIO01000011.1"/>
</dbReference>
<dbReference type="GO" id="GO:0003677">
    <property type="term" value="F:DNA binding"/>
    <property type="evidence" value="ECO:0007669"/>
    <property type="project" value="UniProtKB-KW"/>
</dbReference>